<reference evidence="2 3" key="1">
    <citation type="journal article" date="2021" name="Elife">
        <title>Chloroplast acquisition without the gene transfer in kleptoplastic sea slugs, Plakobranchus ocellatus.</title>
        <authorList>
            <person name="Maeda T."/>
            <person name="Takahashi S."/>
            <person name="Yoshida T."/>
            <person name="Shimamura S."/>
            <person name="Takaki Y."/>
            <person name="Nagai Y."/>
            <person name="Toyoda A."/>
            <person name="Suzuki Y."/>
            <person name="Arimoto A."/>
            <person name="Ishii H."/>
            <person name="Satoh N."/>
            <person name="Nishiyama T."/>
            <person name="Hasebe M."/>
            <person name="Maruyama T."/>
            <person name="Minagawa J."/>
            <person name="Obokata J."/>
            <person name="Shigenobu S."/>
        </authorList>
    </citation>
    <scope>NUCLEOTIDE SEQUENCE [LARGE SCALE GENOMIC DNA]</scope>
</reference>
<feature type="compositionally biased region" description="Polar residues" evidence="1">
    <location>
        <begin position="57"/>
        <end position="74"/>
    </location>
</feature>
<dbReference type="EMBL" id="BMAT01002984">
    <property type="protein sequence ID" value="GFS18013.1"/>
    <property type="molecule type" value="Genomic_DNA"/>
</dbReference>
<feature type="region of interest" description="Disordered" evidence="1">
    <location>
        <begin position="1"/>
        <end position="120"/>
    </location>
</feature>
<protein>
    <submittedName>
        <fullName evidence="2">Uncharacterized protein</fullName>
    </submittedName>
</protein>
<proteinExistence type="predicted"/>
<dbReference type="AlphaFoldDB" id="A0AAV4J7P7"/>
<accession>A0AAV4J7P7</accession>
<feature type="region of interest" description="Disordered" evidence="1">
    <location>
        <begin position="219"/>
        <end position="281"/>
    </location>
</feature>
<name>A0AAV4J7P7_9GAST</name>
<organism evidence="2 3">
    <name type="scientific">Elysia marginata</name>
    <dbReference type="NCBI Taxonomy" id="1093978"/>
    <lineage>
        <taxon>Eukaryota</taxon>
        <taxon>Metazoa</taxon>
        <taxon>Spiralia</taxon>
        <taxon>Lophotrochozoa</taxon>
        <taxon>Mollusca</taxon>
        <taxon>Gastropoda</taxon>
        <taxon>Heterobranchia</taxon>
        <taxon>Euthyneura</taxon>
        <taxon>Panpulmonata</taxon>
        <taxon>Sacoglossa</taxon>
        <taxon>Placobranchoidea</taxon>
        <taxon>Plakobranchidae</taxon>
        <taxon>Elysia</taxon>
    </lineage>
</organism>
<evidence type="ECO:0000313" key="3">
    <source>
        <dbReference type="Proteomes" id="UP000762676"/>
    </source>
</evidence>
<dbReference type="Proteomes" id="UP000762676">
    <property type="component" value="Unassembled WGS sequence"/>
</dbReference>
<feature type="compositionally biased region" description="Basic and acidic residues" evidence="1">
    <location>
        <begin position="21"/>
        <end position="31"/>
    </location>
</feature>
<keyword evidence="3" id="KW-1185">Reference proteome</keyword>
<comment type="caution">
    <text evidence="2">The sequence shown here is derived from an EMBL/GenBank/DDBJ whole genome shotgun (WGS) entry which is preliminary data.</text>
</comment>
<feature type="compositionally biased region" description="Low complexity" evidence="1">
    <location>
        <begin position="93"/>
        <end position="106"/>
    </location>
</feature>
<sequence length="281" mass="30653">MAEEESPAQKPHPESVSASKAEQRLSSRDGRPATNQSSSSRKSRALPPSSRGKEASNGISTSRTAFTPSSSQFGTAPPENTPRDLPATNGGSTLTNTETENFTGNNHHPESNGSIVSTNDHTEESILDEDELFMSLTEEERNEWEAMITHRSKQLEENMTSHKTWSENFTKRRMFAYCRMRKLISSYANRTKFLSDLTSSLNQMSAPKRSGELKADAALISPRKQKSSKASPSSSLGTPTKSFSSSSMPPVPEDCASSPLTVTERNLTTQNLTNGAVTTSQ</sequence>
<evidence type="ECO:0000256" key="1">
    <source>
        <dbReference type="SAM" id="MobiDB-lite"/>
    </source>
</evidence>
<feature type="compositionally biased region" description="Polar residues" evidence="1">
    <location>
        <begin position="258"/>
        <end position="281"/>
    </location>
</feature>
<evidence type="ECO:0000313" key="2">
    <source>
        <dbReference type="EMBL" id="GFS18013.1"/>
    </source>
</evidence>
<feature type="compositionally biased region" description="Polar residues" evidence="1">
    <location>
        <begin position="236"/>
        <end position="248"/>
    </location>
</feature>
<gene>
    <name evidence="2" type="ORF">ElyMa_001510300</name>
</gene>